<dbReference type="InterPro" id="IPR016032">
    <property type="entry name" value="Sig_transdc_resp-reg_C-effctor"/>
</dbReference>
<sequence length="143" mass="15859">MARLASRTRALPRRLDAGPVTLDLFHRDGRVAGRWLGLHPREFALLWRLAETPGVRVGRRQLLRDVWRLDHVPETNSLDVHVSRLRAKLHVARCAWLVATDPLGGYRLAASRRPHELGGGATGLVTPVSYEGDNASPGREAVP</sequence>
<organism evidence="5 6">
    <name type="scientific">Qipengyuania mesophila</name>
    <dbReference type="NCBI Taxonomy" id="2867246"/>
    <lineage>
        <taxon>Bacteria</taxon>
        <taxon>Pseudomonadati</taxon>
        <taxon>Pseudomonadota</taxon>
        <taxon>Alphaproteobacteria</taxon>
        <taxon>Sphingomonadales</taxon>
        <taxon>Erythrobacteraceae</taxon>
        <taxon>Qipengyuania</taxon>
    </lineage>
</organism>
<protein>
    <submittedName>
        <fullName evidence="5">Winged helix-turn-helix domain-containing protein</fullName>
    </submittedName>
</protein>
<dbReference type="SMART" id="SM00862">
    <property type="entry name" value="Trans_reg_C"/>
    <property type="match status" value="1"/>
</dbReference>
<evidence type="ECO:0000313" key="6">
    <source>
        <dbReference type="Proteomes" id="UP000782554"/>
    </source>
</evidence>
<evidence type="ECO:0000256" key="1">
    <source>
        <dbReference type="ARBA" id="ARBA00023125"/>
    </source>
</evidence>
<dbReference type="CDD" id="cd00383">
    <property type="entry name" value="trans_reg_C"/>
    <property type="match status" value="1"/>
</dbReference>
<dbReference type="EMBL" id="JAIGNU010000001">
    <property type="protein sequence ID" value="MBX7500661.1"/>
    <property type="molecule type" value="Genomic_DNA"/>
</dbReference>
<keyword evidence="6" id="KW-1185">Reference proteome</keyword>
<dbReference type="Pfam" id="PF00486">
    <property type="entry name" value="Trans_reg_C"/>
    <property type="match status" value="1"/>
</dbReference>
<keyword evidence="1 2" id="KW-0238">DNA-binding</keyword>
<accession>A0ABS7JSU5</accession>
<evidence type="ECO:0000259" key="4">
    <source>
        <dbReference type="PROSITE" id="PS51755"/>
    </source>
</evidence>
<dbReference type="InterPro" id="IPR001867">
    <property type="entry name" value="OmpR/PhoB-type_DNA-bd"/>
</dbReference>
<dbReference type="SUPFAM" id="SSF46894">
    <property type="entry name" value="C-terminal effector domain of the bipartite response regulators"/>
    <property type="match status" value="1"/>
</dbReference>
<name>A0ABS7JSU5_9SPHN</name>
<gene>
    <name evidence="5" type="ORF">K3181_04330</name>
</gene>
<dbReference type="Proteomes" id="UP000782554">
    <property type="component" value="Unassembled WGS sequence"/>
</dbReference>
<evidence type="ECO:0000256" key="2">
    <source>
        <dbReference type="PROSITE-ProRule" id="PRU01091"/>
    </source>
</evidence>
<feature type="region of interest" description="Disordered" evidence="3">
    <location>
        <begin position="120"/>
        <end position="143"/>
    </location>
</feature>
<dbReference type="Gene3D" id="1.10.10.10">
    <property type="entry name" value="Winged helix-like DNA-binding domain superfamily/Winged helix DNA-binding domain"/>
    <property type="match status" value="1"/>
</dbReference>
<evidence type="ECO:0000313" key="5">
    <source>
        <dbReference type="EMBL" id="MBX7500661.1"/>
    </source>
</evidence>
<dbReference type="PROSITE" id="PS51755">
    <property type="entry name" value="OMPR_PHOB"/>
    <property type="match status" value="1"/>
</dbReference>
<reference evidence="5 6" key="1">
    <citation type="submission" date="2021-08" db="EMBL/GenBank/DDBJ databases">
        <title>Comparative Genomics Analysis of the Genus Qipengyuania Reveals Extensive Genetic Diversity and Metabolic Versatility, Including the Description of Fifteen Novel Species.</title>
        <authorList>
            <person name="Liu Y."/>
        </authorList>
    </citation>
    <scope>NUCLEOTIDE SEQUENCE [LARGE SCALE GENOMIC DNA]</scope>
    <source>
        <strain evidence="5 6">YG27</strain>
    </source>
</reference>
<dbReference type="InterPro" id="IPR036388">
    <property type="entry name" value="WH-like_DNA-bd_sf"/>
</dbReference>
<feature type="DNA-binding region" description="OmpR/PhoB-type" evidence="2">
    <location>
        <begin position="12"/>
        <end position="110"/>
    </location>
</feature>
<evidence type="ECO:0000256" key="3">
    <source>
        <dbReference type="SAM" id="MobiDB-lite"/>
    </source>
</evidence>
<comment type="caution">
    <text evidence="5">The sequence shown here is derived from an EMBL/GenBank/DDBJ whole genome shotgun (WGS) entry which is preliminary data.</text>
</comment>
<proteinExistence type="predicted"/>
<feature type="domain" description="OmpR/PhoB-type" evidence="4">
    <location>
        <begin position="12"/>
        <end position="110"/>
    </location>
</feature>